<accession>A0A5C6FYY3</accession>
<dbReference type="RefSeq" id="WP_231604643.1">
    <property type="nucleotide sequence ID" value="NZ_SJPZ01000001.1"/>
</dbReference>
<dbReference type="SUPFAM" id="SSF53187">
    <property type="entry name" value="Zn-dependent exopeptidases"/>
    <property type="match status" value="1"/>
</dbReference>
<dbReference type="EMBL" id="SJPZ01000001">
    <property type="protein sequence ID" value="TWU67576.1"/>
    <property type="molecule type" value="Genomic_DNA"/>
</dbReference>
<evidence type="ECO:0000313" key="2">
    <source>
        <dbReference type="Proteomes" id="UP000316476"/>
    </source>
</evidence>
<organism evidence="1 2">
    <name type="scientific">Crateriforma conspicua</name>
    <dbReference type="NCBI Taxonomy" id="2527996"/>
    <lineage>
        <taxon>Bacteria</taxon>
        <taxon>Pseudomonadati</taxon>
        <taxon>Planctomycetota</taxon>
        <taxon>Planctomycetia</taxon>
        <taxon>Planctomycetales</taxon>
        <taxon>Planctomycetaceae</taxon>
        <taxon>Crateriforma</taxon>
    </lineage>
</organism>
<proteinExistence type="predicted"/>
<sequence length="235" mass="26694">MISCETGGDRVLIPEPWNEDPLWRELGDSVASGDAHAWYAAASLSRLLHVPLLSSPYSPDWIDVSVSQHHRRLFSPRSKRLPAAARQRLIDLAFVPYRQQVAQRIESMLRTGRPCIHLSIRTFESRLGDQIRRGDVGLGYDTGQPAEVHFCLDWIDDLYEVMPNVRVRRNYPRRGSNDSLTKAMRAKYASRGYLGIEVQLNRAWVARPVKIRDEVLAGLAESLEYMLQSLPSEAA</sequence>
<evidence type="ECO:0000313" key="1">
    <source>
        <dbReference type="EMBL" id="TWU67576.1"/>
    </source>
</evidence>
<comment type="caution">
    <text evidence="1">The sequence shown here is derived from an EMBL/GenBank/DDBJ whole genome shotgun (WGS) entry which is preliminary data.</text>
</comment>
<dbReference type="InterPro" id="IPR007709">
    <property type="entry name" value="N-FG_amidohydro"/>
</dbReference>
<name>A0A5C6FYY3_9PLAN</name>
<dbReference type="GO" id="GO:0016787">
    <property type="term" value="F:hydrolase activity"/>
    <property type="evidence" value="ECO:0007669"/>
    <property type="project" value="UniProtKB-KW"/>
</dbReference>
<gene>
    <name evidence="1" type="ORF">V7x_31500</name>
</gene>
<dbReference type="Pfam" id="PF05013">
    <property type="entry name" value="FGase"/>
    <property type="match status" value="1"/>
</dbReference>
<protein>
    <submittedName>
        <fullName evidence="1">N-formylglutamate amidohydrolase</fullName>
    </submittedName>
</protein>
<dbReference type="Gene3D" id="3.40.630.40">
    <property type="entry name" value="Zn-dependent exopeptidases"/>
    <property type="match status" value="1"/>
</dbReference>
<dbReference type="AlphaFoldDB" id="A0A5C6FYY3"/>
<dbReference type="Proteomes" id="UP000316476">
    <property type="component" value="Unassembled WGS sequence"/>
</dbReference>
<keyword evidence="1" id="KW-0378">Hydrolase</keyword>
<reference evidence="1 2" key="1">
    <citation type="submission" date="2019-02" db="EMBL/GenBank/DDBJ databases">
        <title>Deep-cultivation of Planctomycetes and their phenomic and genomic characterization uncovers novel biology.</title>
        <authorList>
            <person name="Wiegand S."/>
            <person name="Jogler M."/>
            <person name="Boedeker C."/>
            <person name="Pinto D."/>
            <person name="Vollmers J."/>
            <person name="Rivas-Marin E."/>
            <person name="Kohn T."/>
            <person name="Peeters S.H."/>
            <person name="Heuer A."/>
            <person name="Rast P."/>
            <person name="Oberbeckmann S."/>
            <person name="Bunk B."/>
            <person name="Jeske O."/>
            <person name="Meyerdierks A."/>
            <person name="Storesund J.E."/>
            <person name="Kallscheuer N."/>
            <person name="Luecker S."/>
            <person name="Lage O.M."/>
            <person name="Pohl T."/>
            <person name="Merkel B.J."/>
            <person name="Hornburger P."/>
            <person name="Mueller R.-W."/>
            <person name="Bruemmer F."/>
            <person name="Labrenz M."/>
            <person name="Spormann A.M."/>
            <person name="Op Den Camp H."/>
            <person name="Overmann J."/>
            <person name="Amann R."/>
            <person name="Jetten M.S.M."/>
            <person name="Mascher T."/>
            <person name="Medema M.H."/>
            <person name="Devos D.P."/>
            <person name="Kaster A.-K."/>
            <person name="Ovreas L."/>
            <person name="Rohde M."/>
            <person name="Galperin M.Y."/>
            <person name="Jogler C."/>
        </authorList>
    </citation>
    <scope>NUCLEOTIDE SEQUENCE [LARGE SCALE GENOMIC DNA]</scope>
    <source>
        <strain evidence="1 2">V7</strain>
    </source>
</reference>